<dbReference type="EMBL" id="CP000859">
    <property type="protein sequence ID" value="ABW67618.1"/>
    <property type="molecule type" value="Genomic_DNA"/>
</dbReference>
<gene>
    <name evidence="1" type="ordered locus">Dole_1814</name>
</gene>
<dbReference type="SUPFAM" id="SSF46689">
    <property type="entry name" value="Homeodomain-like"/>
    <property type="match status" value="1"/>
</dbReference>
<dbReference type="Gene3D" id="1.10.10.10">
    <property type="entry name" value="Winged helix-like DNA-binding domain superfamily/Winged helix DNA-binding domain"/>
    <property type="match status" value="1"/>
</dbReference>
<evidence type="ECO:0000313" key="1">
    <source>
        <dbReference type="EMBL" id="ABW67618.1"/>
    </source>
</evidence>
<dbReference type="InterPro" id="IPR007367">
    <property type="entry name" value="DUF433"/>
</dbReference>
<dbReference type="Proteomes" id="UP000008561">
    <property type="component" value="Chromosome"/>
</dbReference>
<reference evidence="1 2" key="1">
    <citation type="submission" date="2007-10" db="EMBL/GenBank/DDBJ databases">
        <title>Complete sequence of Desulfococcus oleovorans Hxd3.</title>
        <authorList>
            <consortium name="US DOE Joint Genome Institute"/>
            <person name="Copeland A."/>
            <person name="Lucas S."/>
            <person name="Lapidus A."/>
            <person name="Barry K."/>
            <person name="Glavina del Rio T."/>
            <person name="Dalin E."/>
            <person name="Tice H."/>
            <person name="Pitluck S."/>
            <person name="Kiss H."/>
            <person name="Brettin T."/>
            <person name="Bruce D."/>
            <person name="Detter J.C."/>
            <person name="Han C."/>
            <person name="Schmutz J."/>
            <person name="Larimer F."/>
            <person name="Land M."/>
            <person name="Hauser L."/>
            <person name="Kyrpides N."/>
            <person name="Kim E."/>
            <person name="Wawrik B."/>
            <person name="Richardson P."/>
        </authorList>
    </citation>
    <scope>NUCLEOTIDE SEQUENCE [LARGE SCALE GENOMIC DNA]</scope>
    <source>
        <strain evidence="2">DSM 6200 / JCM 39069 / Hxd3</strain>
    </source>
</reference>
<sequence>MTVQRVLETVALYPEWEALKAEYPELEKEDVRQALEFAARNLDSQIFSTEAA</sequence>
<name>A9A0Z3_DESOH</name>
<keyword evidence="2" id="KW-1185">Reference proteome</keyword>
<evidence type="ECO:0000313" key="2">
    <source>
        <dbReference type="Proteomes" id="UP000008561"/>
    </source>
</evidence>
<dbReference type="AlphaFoldDB" id="A9A0Z3"/>
<dbReference type="STRING" id="96561.Dole_1814"/>
<accession>A9A0Z3</accession>
<dbReference type="InterPro" id="IPR009057">
    <property type="entry name" value="Homeodomain-like_sf"/>
</dbReference>
<protein>
    <recommendedName>
        <fullName evidence="3">DUF433 domain-containing protein</fullName>
    </recommendedName>
</protein>
<proteinExistence type="predicted"/>
<dbReference type="Pfam" id="PF04255">
    <property type="entry name" value="DUF433"/>
    <property type="match status" value="1"/>
</dbReference>
<dbReference type="InterPro" id="IPR036388">
    <property type="entry name" value="WH-like_DNA-bd_sf"/>
</dbReference>
<dbReference type="eggNOG" id="COG2442">
    <property type="taxonomic scope" value="Bacteria"/>
</dbReference>
<dbReference type="HOGENOM" id="CLU_3079203_0_0_7"/>
<dbReference type="KEGG" id="dol:Dole_1814"/>
<organism evidence="1 2">
    <name type="scientific">Desulfosudis oleivorans (strain DSM 6200 / JCM 39069 / Hxd3)</name>
    <name type="common">Desulfococcus oleovorans</name>
    <dbReference type="NCBI Taxonomy" id="96561"/>
    <lineage>
        <taxon>Bacteria</taxon>
        <taxon>Pseudomonadati</taxon>
        <taxon>Thermodesulfobacteriota</taxon>
        <taxon>Desulfobacteria</taxon>
        <taxon>Desulfobacterales</taxon>
        <taxon>Desulfosudaceae</taxon>
        <taxon>Desulfosudis</taxon>
    </lineage>
</organism>
<evidence type="ECO:0008006" key="3">
    <source>
        <dbReference type="Google" id="ProtNLM"/>
    </source>
</evidence>